<proteinExistence type="predicted"/>
<organism evidence="1 2">
    <name type="scientific">Pseudomonas fluorescens</name>
    <dbReference type="NCBI Taxonomy" id="294"/>
    <lineage>
        <taxon>Bacteria</taxon>
        <taxon>Pseudomonadati</taxon>
        <taxon>Pseudomonadota</taxon>
        <taxon>Gammaproteobacteria</taxon>
        <taxon>Pseudomonadales</taxon>
        <taxon>Pseudomonadaceae</taxon>
        <taxon>Pseudomonas</taxon>
    </lineage>
</organism>
<dbReference type="EMBL" id="CABVHQ010000081">
    <property type="protein sequence ID" value="VVO34383.1"/>
    <property type="molecule type" value="Genomic_DNA"/>
</dbReference>
<protein>
    <submittedName>
        <fullName evidence="1">Uncharacterized protein</fullName>
    </submittedName>
</protein>
<reference evidence="1 2" key="1">
    <citation type="submission" date="2019-09" db="EMBL/GenBank/DDBJ databases">
        <authorList>
            <person name="Chandra G."/>
            <person name="Truman W A."/>
        </authorList>
    </citation>
    <scope>NUCLEOTIDE SEQUENCE [LARGE SCALE GENOMIC DNA]</scope>
    <source>
        <strain evidence="1">PS691</strain>
    </source>
</reference>
<evidence type="ECO:0000313" key="1">
    <source>
        <dbReference type="EMBL" id="VVO34383.1"/>
    </source>
</evidence>
<dbReference type="Proteomes" id="UP000337909">
    <property type="component" value="Unassembled WGS sequence"/>
</dbReference>
<accession>A0A5E7FA12</accession>
<name>A0A5E7FA12_PSEFL</name>
<sequence length="29" mass="3370">MRQIDVKHIGFFGIGMPSNTPGFWKYLKT</sequence>
<dbReference type="AlphaFoldDB" id="A0A5E7FA12"/>
<gene>
    <name evidence="1" type="ORF">PS691_05200</name>
</gene>
<evidence type="ECO:0000313" key="2">
    <source>
        <dbReference type="Proteomes" id="UP000337909"/>
    </source>
</evidence>